<dbReference type="PROSITE" id="PS51257">
    <property type="entry name" value="PROKAR_LIPOPROTEIN"/>
    <property type="match status" value="1"/>
</dbReference>
<dbReference type="RefSeq" id="WP_274052796.1">
    <property type="nucleotide sequence ID" value="NZ_CP059693.1"/>
</dbReference>
<evidence type="ECO:0008006" key="4">
    <source>
        <dbReference type="Google" id="ProtNLM"/>
    </source>
</evidence>
<protein>
    <recommendedName>
        <fullName evidence="4">Lipoprotein</fullName>
    </recommendedName>
</protein>
<evidence type="ECO:0000313" key="3">
    <source>
        <dbReference type="Proteomes" id="UP001215231"/>
    </source>
</evidence>
<organism evidence="2 3">
    <name type="scientific">Thalassomonas haliotis</name>
    <dbReference type="NCBI Taxonomy" id="485448"/>
    <lineage>
        <taxon>Bacteria</taxon>
        <taxon>Pseudomonadati</taxon>
        <taxon>Pseudomonadota</taxon>
        <taxon>Gammaproteobacteria</taxon>
        <taxon>Alteromonadales</taxon>
        <taxon>Colwelliaceae</taxon>
        <taxon>Thalassomonas</taxon>
    </lineage>
</organism>
<proteinExistence type="predicted"/>
<evidence type="ECO:0000256" key="1">
    <source>
        <dbReference type="SAM" id="SignalP"/>
    </source>
</evidence>
<keyword evidence="1" id="KW-0732">Signal</keyword>
<dbReference type="EMBL" id="CP059693">
    <property type="protein sequence ID" value="WDE12516.1"/>
    <property type="molecule type" value="Genomic_DNA"/>
</dbReference>
<reference evidence="2 3" key="1">
    <citation type="journal article" date="2022" name="Mar. Drugs">
        <title>Bioassay-Guided Fractionation Leads to the Detection of Cholic Acid Generated by the Rare Thalassomonas sp.</title>
        <authorList>
            <person name="Pheiffer F."/>
            <person name="Schneider Y.K."/>
            <person name="Hansen E.H."/>
            <person name="Andersen J.H."/>
            <person name="Isaksson J."/>
            <person name="Busche T."/>
            <person name="R C."/>
            <person name="Kalinowski J."/>
            <person name="Zyl L.V."/>
            <person name="Trindade M."/>
        </authorList>
    </citation>
    <scope>NUCLEOTIDE SEQUENCE [LARGE SCALE GENOMIC DNA]</scope>
    <source>
        <strain evidence="2 3">A5K-61T</strain>
    </source>
</reference>
<accession>A0ABY7VGG0</accession>
<keyword evidence="3" id="KW-1185">Reference proteome</keyword>
<feature type="signal peptide" evidence="1">
    <location>
        <begin position="1"/>
        <end position="22"/>
    </location>
</feature>
<dbReference type="Proteomes" id="UP001215231">
    <property type="component" value="Chromosome"/>
</dbReference>
<sequence>MNINKKSTLVVLALSAALGLSACGDKNAEEAGEKVDELIADGKSVVRDAGDKAEEMATDAGNAIEDACEKAKEKAGAEDSDC</sequence>
<name>A0ABY7VGG0_9GAMM</name>
<evidence type="ECO:0000313" key="2">
    <source>
        <dbReference type="EMBL" id="WDE12516.1"/>
    </source>
</evidence>
<gene>
    <name evidence="2" type="ORF">H3N35_03265</name>
</gene>
<feature type="chain" id="PRO_5046880711" description="Lipoprotein" evidence="1">
    <location>
        <begin position="23"/>
        <end position="82"/>
    </location>
</feature>